<name>A0A8K0KPA1_LADFU</name>
<dbReference type="PANTHER" id="PTHR46481">
    <property type="entry name" value="ZINC FINGER BED DOMAIN-CONTAINING PROTEIN 4"/>
    <property type="match status" value="1"/>
</dbReference>
<dbReference type="PANTHER" id="PTHR46481:SF10">
    <property type="entry name" value="ZINC FINGER BED DOMAIN-CONTAINING PROTEIN 39"/>
    <property type="match status" value="1"/>
</dbReference>
<keyword evidence="2" id="KW-0479">Metal-binding</keyword>
<dbReference type="SUPFAM" id="SSF140996">
    <property type="entry name" value="Hermes dimerisation domain"/>
    <property type="match status" value="1"/>
</dbReference>
<dbReference type="AlphaFoldDB" id="A0A8K0KPA1"/>
<evidence type="ECO:0000256" key="8">
    <source>
        <dbReference type="PROSITE-ProRule" id="PRU00027"/>
    </source>
</evidence>
<feature type="domain" description="BED-type" evidence="10">
    <location>
        <begin position="5"/>
        <end position="56"/>
    </location>
</feature>
<dbReference type="SUPFAM" id="SSF57667">
    <property type="entry name" value="beta-beta-alpha zinc fingers"/>
    <property type="match status" value="1"/>
</dbReference>
<evidence type="ECO:0000259" key="10">
    <source>
        <dbReference type="PROSITE" id="PS50808"/>
    </source>
</evidence>
<dbReference type="GO" id="GO:0008270">
    <property type="term" value="F:zinc ion binding"/>
    <property type="evidence" value="ECO:0007669"/>
    <property type="project" value="UniProtKB-KW"/>
</dbReference>
<dbReference type="InterPro" id="IPR052035">
    <property type="entry name" value="ZnF_BED_domain_contain"/>
</dbReference>
<accession>A0A8K0KPA1</accession>
<evidence type="ECO:0000256" key="5">
    <source>
        <dbReference type="ARBA" id="ARBA00023015"/>
    </source>
</evidence>
<evidence type="ECO:0000256" key="4">
    <source>
        <dbReference type="ARBA" id="ARBA00022833"/>
    </source>
</evidence>
<evidence type="ECO:0000256" key="1">
    <source>
        <dbReference type="ARBA" id="ARBA00004123"/>
    </source>
</evidence>
<dbReference type="GO" id="GO:0003677">
    <property type="term" value="F:DNA binding"/>
    <property type="evidence" value="ECO:0007669"/>
    <property type="project" value="InterPro"/>
</dbReference>
<evidence type="ECO:0000313" key="12">
    <source>
        <dbReference type="Proteomes" id="UP000792457"/>
    </source>
</evidence>
<dbReference type="InterPro" id="IPR036236">
    <property type="entry name" value="Znf_C2H2_sf"/>
</dbReference>
<evidence type="ECO:0000256" key="9">
    <source>
        <dbReference type="SAM" id="MobiDB-lite"/>
    </source>
</evidence>
<dbReference type="InterPro" id="IPR003656">
    <property type="entry name" value="Znf_BED"/>
</dbReference>
<dbReference type="EMBL" id="KZ309429">
    <property type="protein sequence ID" value="KAG8238757.1"/>
    <property type="molecule type" value="Genomic_DNA"/>
</dbReference>
<dbReference type="GO" id="GO:0005634">
    <property type="term" value="C:nucleus"/>
    <property type="evidence" value="ECO:0007669"/>
    <property type="project" value="UniProtKB-SubCell"/>
</dbReference>
<keyword evidence="3 8" id="KW-0863">Zinc-finger</keyword>
<dbReference type="Proteomes" id="UP000792457">
    <property type="component" value="Unassembled WGS sequence"/>
</dbReference>
<keyword evidence="7" id="KW-0539">Nucleus</keyword>
<sequence>MDSKRKRSEIWRYFCQVSNDQAECQFCRQRYSFETGGASNLFRHIKIKHPSISWDNNVPKRACHLLNERTTSIASQVTSQSNSTTENFQSTPSESTTQRTLNRFIHRPLGVKTSQLIDETLLKFLISQYLPFSLVEQPAFKTFIRSLNPKYQLPRPWQTVTVFEDSQ</sequence>
<dbReference type="PROSITE" id="PS50808">
    <property type="entry name" value="ZF_BED"/>
    <property type="match status" value="1"/>
</dbReference>
<keyword evidence="5" id="KW-0805">Transcription regulation</keyword>
<comment type="subcellular location">
    <subcellularLocation>
        <location evidence="1">Nucleus</location>
    </subcellularLocation>
</comment>
<dbReference type="OrthoDB" id="1607513at2759"/>
<reference evidence="11" key="2">
    <citation type="submission" date="2017-10" db="EMBL/GenBank/DDBJ databases">
        <title>Ladona fulva Genome sequencing and assembly.</title>
        <authorList>
            <person name="Murali S."/>
            <person name="Richards S."/>
            <person name="Bandaranaike D."/>
            <person name="Bellair M."/>
            <person name="Blankenburg K."/>
            <person name="Chao H."/>
            <person name="Dinh H."/>
            <person name="Doddapaneni H."/>
            <person name="Dugan-Rocha S."/>
            <person name="Elkadiri S."/>
            <person name="Gnanaolivu R."/>
            <person name="Hernandez B."/>
            <person name="Skinner E."/>
            <person name="Javaid M."/>
            <person name="Lee S."/>
            <person name="Li M."/>
            <person name="Ming W."/>
            <person name="Munidasa M."/>
            <person name="Muniz J."/>
            <person name="Nguyen L."/>
            <person name="Hughes D."/>
            <person name="Osuji N."/>
            <person name="Pu L.-L."/>
            <person name="Puazo M."/>
            <person name="Qu C."/>
            <person name="Quiroz J."/>
            <person name="Raj R."/>
            <person name="Weissenberger G."/>
            <person name="Xin Y."/>
            <person name="Zou X."/>
            <person name="Han Y."/>
            <person name="Worley K."/>
            <person name="Muzny D."/>
            <person name="Gibbs R."/>
        </authorList>
    </citation>
    <scope>NUCLEOTIDE SEQUENCE</scope>
    <source>
        <strain evidence="11">Sampled in the wild</strain>
    </source>
</reference>
<keyword evidence="12" id="KW-1185">Reference proteome</keyword>
<keyword evidence="4" id="KW-0862">Zinc</keyword>
<evidence type="ECO:0000313" key="11">
    <source>
        <dbReference type="EMBL" id="KAG8238757.1"/>
    </source>
</evidence>
<evidence type="ECO:0000256" key="2">
    <source>
        <dbReference type="ARBA" id="ARBA00022723"/>
    </source>
</evidence>
<dbReference type="Pfam" id="PF02892">
    <property type="entry name" value="zf-BED"/>
    <property type="match status" value="1"/>
</dbReference>
<keyword evidence="6" id="KW-0804">Transcription</keyword>
<reference evidence="11" key="1">
    <citation type="submission" date="2013-04" db="EMBL/GenBank/DDBJ databases">
        <authorList>
            <person name="Qu J."/>
            <person name="Murali S.C."/>
            <person name="Bandaranaike D."/>
            <person name="Bellair M."/>
            <person name="Blankenburg K."/>
            <person name="Chao H."/>
            <person name="Dinh H."/>
            <person name="Doddapaneni H."/>
            <person name="Downs B."/>
            <person name="Dugan-Rocha S."/>
            <person name="Elkadiri S."/>
            <person name="Gnanaolivu R.D."/>
            <person name="Hernandez B."/>
            <person name="Javaid M."/>
            <person name="Jayaseelan J.C."/>
            <person name="Lee S."/>
            <person name="Li M."/>
            <person name="Ming W."/>
            <person name="Munidasa M."/>
            <person name="Muniz J."/>
            <person name="Nguyen L."/>
            <person name="Ongeri F."/>
            <person name="Osuji N."/>
            <person name="Pu L.-L."/>
            <person name="Puazo M."/>
            <person name="Qu C."/>
            <person name="Quiroz J."/>
            <person name="Raj R."/>
            <person name="Weissenberger G."/>
            <person name="Xin Y."/>
            <person name="Zou X."/>
            <person name="Han Y."/>
            <person name="Richards S."/>
            <person name="Worley K."/>
            <person name="Muzny D."/>
            <person name="Gibbs R."/>
        </authorList>
    </citation>
    <scope>NUCLEOTIDE SEQUENCE</scope>
    <source>
        <strain evidence="11">Sampled in the wild</strain>
    </source>
</reference>
<comment type="caution">
    <text evidence="11">The sequence shown here is derived from an EMBL/GenBank/DDBJ whole genome shotgun (WGS) entry which is preliminary data.</text>
</comment>
<evidence type="ECO:0000256" key="6">
    <source>
        <dbReference type="ARBA" id="ARBA00023163"/>
    </source>
</evidence>
<evidence type="ECO:0000256" key="3">
    <source>
        <dbReference type="ARBA" id="ARBA00022771"/>
    </source>
</evidence>
<feature type="region of interest" description="Disordered" evidence="9">
    <location>
        <begin position="74"/>
        <end position="96"/>
    </location>
</feature>
<organism evidence="11 12">
    <name type="scientific">Ladona fulva</name>
    <name type="common">Scarce chaser dragonfly</name>
    <name type="synonym">Libellula fulva</name>
    <dbReference type="NCBI Taxonomy" id="123851"/>
    <lineage>
        <taxon>Eukaryota</taxon>
        <taxon>Metazoa</taxon>
        <taxon>Ecdysozoa</taxon>
        <taxon>Arthropoda</taxon>
        <taxon>Hexapoda</taxon>
        <taxon>Insecta</taxon>
        <taxon>Pterygota</taxon>
        <taxon>Palaeoptera</taxon>
        <taxon>Odonata</taxon>
        <taxon>Epiprocta</taxon>
        <taxon>Anisoptera</taxon>
        <taxon>Libelluloidea</taxon>
        <taxon>Libellulidae</taxon>
        <taxon>Ladona</taxon>
    </lineage>
</organism>
<protein>
    <recommendedName>
        <fullName evidence="10">BED-type domain-containing protein</fullName>
    </recommendedName>
</protein>
<proteinExistence type="predicted"/>
<evidence type="ECO:0000256" key="7">
    <source>
        <dbReference type="ARBA" id="ARBA00023242"/>
    </source>
</evidence>
<dbReference type="GO" id="GO:0009791">
    <property type="term" value="P:post-embryonic development"/>
    <property type="evidence" value="ECO:0007669"/>
    <property type="project" value="UniProtKB-ARBA"/>
</dbReference>
<dbReference type="SMART" id="SM00614">
    <property type="entry name" value="ZnF_BED"/>
    <property type="match status" value="1"/>
</dbReference>
<gene>
    <name evidence="11" type="ORF">J437_LFUL018321</name>
</gene>